<dbReference type="GO" id="GO:0004252">
    <property type="term" value="F:serine-type endopeptidase activity"/>
    <property type="evidence" value="ECO:0007669"/>
    <property type="project" value="InterPro"/>
</dbReference>
<evidence type="ECO:0000256" key="1">
    <source>
        <dbReference type="ARBA" id="ARBA00011073"/>
    </source>
</evidence>
<evidence type="ECO:0000259" key="4">
    <source>
        <dbReference type="Pfam" id="PF00082"/>
    </source>
</evidence>
<reference evidence="6" key="1">
    <citation type="submission" date="2015-06" db="UniProtKB">
        <authorList>
            <consortium name="EnsemblPlants"/>
        </authorList>
    </citation>
    <scope>IDENTIFICATION</scope>
</reference>
<dbReference type="InterPro" id="IPR036852">
    <property type="entry name" value="Peptidase_S8/S53_dom_sf"/>
</dbReference>
<dbReference type="InterPro" id="IPR000209">
    <property type="entry name" value="Peptidase_S8/S53_dom"/>
</dbReference>
<dbReference type="PANTHER" id="PTHR10795">
    <property type="entry name" value="PROPROTEIN CONVERTASE SUBTILISIN/KEXIN"/>
    <property type="match status" value="1"/>
</dbReference>
<dbReference type="InterPro" id="IPR045051">
    <property type="entry name" value="SBT"/>
</dbReference>
<evidence type="ECO:0000313" key="6">
    <source>
        <dbReference type="EnsemblPlants" id="EMT04623"/>
    </source>
</evidence>
<sequence>MSTPHIAGIAALIKSKHPNWSPAAIKSAMMTTADITDRSGNPILNEQRATANFFATGAGHVNPMKATDPGLVYDIAPVDYIGYLCRMYTTQQVSVIARRPIDCLTTVVISDRLLNYPSISVAFLAPWNSTTPVVVRRRVKNVGEVPSVYDAMIDTQSSAVTYTRGSWSSPKRTRR</sequence>
<dbReference type="GO" id="GO:0006508">
    <property type="term" value="P:proteolysis"/>
    <property type="evidence" value="ECO:0007669"/>
    <property type="project" value="InterPro"/>
</dbReference>
<name>M8BCY1_AEGTA</name>
<comment type="similarity">
    <text evidence="1 3">Belongs to the peptidase S8 family.</text>
</comment>
<dbReference type="Pfam" id="PF17766">
    <property type="entry name" value="fn3_6"/>
    <property type="match status" value="1"/>
</dbReference>
<dbReference type="PROSITE" id="PS51892">
    <property type="entry name" value="SUBTILASE"/>
    <property type="match status" value="1"/>
</dbReference>
<organism evidence="6">
    <name type="scientific">Aegilops tauschii</name>
    <name type="common">Tausch's goatgrass</name>
    <name type="synonym">Aegilops squarrosa</name>
    <dbReference type="NCBI Taxonomy" id="37682"/>
    <lineage>
        <taxon>Eukaryota</taxon>
        <taxon>Viridiplantae</taxon>
        <taxon>Streptophyta</taxon>
        <taxon>Embryophyta</taxon>
        <taxon>Tracheophyta</taxon>
        <taxon>Spermatophyta</taxon>
        <taxon>Magnoliopsida</taxon>
        <taxon>Liliopsida</taxon>
        <taxon>Poales</taxon>
        <taxon>Poaceae</taxon>
        <taxon>BOP clade</taxon>
        <taxon>Pooideae</taxon>
        <taxon>Triticodae</taxon>
        <taxon>Triticeae</taxon>
        <taxon>Triticinae</taxon>
        <taxon>Aegilops</taxon>
    </lineage>
</organism>
<evidence type="ECO:0000259" key="5">
    <source>
        <dbReference type="Pfam" id="PF17766"/>
    </source>
</evidence>
<keyword evidence="2" id="KW-0732">Signal</keyword>
<dbReference type="Gene3D" id="2.60.40.2310">
    <property type="match status" value="1"/>
</dbReference>
<dbReference type="SUPFAM" id="SSF52743">
    <property type="entry name" value="Subtilisin-like"/>
    <property type="match status" value="1"/>
</dbReference>
<dbReference type="InterPro" id="IPR041469">
    <property type="entry name" value="Subtilisin-like_FN3"/>
</dbReference>
<feature type="domain" description="Subtilisin-like protease fibronectin type-III" evidence="5">
    <location>
        <begin position="114"/>
        <end position="157"/>
    </location>
</feature>
<feature type="domain" description="Peptidase S8/S53" evidence="4">
    <location>
        <begin position="1"/>
        <end position="41"/>
    </location>
</feature>
<dbReference type="Gene3D" id="3.40.50.200">
    <property type="entry name" value="Peptidase S8/S53 domain"/>
    <property type="match status" value="1"/>
</dbReference>
<evidence type="ECO:0000256" key="2">
    <source>
        <dbReference type="ARBA" id="ARBA00022729"/>
    </source>
</evidence>
<evidence type="ECO:0000256" key="3">
    <source>
        <dbReference type="PROSITE-ProRule" id="PRU01240"/>
    </source>
</evidence>
<proteinExistence type="inferred from homology"/>
<dbReference type="AlphaFoldDB" id="M8BCY1"/>
<accession>M8BCY1</accession>
<dbReference type="EnsemblPlants" id="EMT04623">
    <property type="protein sequence ID" value="EMT04623"/>
    <property type="gene ID" value="F775_21540"/>
</dbReference>
<dbReference type="Pfam" id="PF00082">
    <property type="entry name" value="Peptidase_S8"/>
    <property type="match status" value="1"/>
</dbReference>
<comment type="caution">
    <text evidence="3">Lacks conserved residue(s) required for the propagation of feature annotation.</text>
</comment>
<protein>
    <submittedName>
        <fullName evidence="6">Subtilisin-like protease</fullName>
    </submittedName>
</protein>